<evidence type="ECO:0000259" key="3">
    <source>
        <dbReference type="Pfam" id="PF00561"/>
    </source>
</evidence>
<dbReference type="InterPro" id="IPR029058">
    <property type="entry name" value="AB_hydrolase_fold"/>
</dbReference>
<evidence type="ECO:0000313" key="4">
    <source>
        <dbReference type="EMBL" id="RKP15251.1"/>
    </source>
</evidence>
<dbReference type="PANTHER" id="PTHR32268:SF11">
    <property type="entry name" value="HOMOSERINE O-ACETYLTRANSFERASE"/>
    <property type="match status" value="1"/>
</dbReference>
<dbReference type="InterPro" id="IPR000073">
    <property type="entry name" value="AB_hydrolase_1"/>
</dbReference>
<reference evidence="5" key="1">
    <citation type="journal article" date="2018" name="Nat. Microbiol.">
        <title>Leveraging single-cell genomics to expand the fungal tree of life.</title>
        <authorList>
            <person name="Ahrendt S.R."/>
            <person name="Quandt C.A."/>
            <person name="Ciobanu D."/>
            <person name="Clum A."/>
            <person name="Salamov A."/>
            <person name="Andreopoulos B."/>
            <person name="Cheng J.F."/>
            <person name="Woyke T."/>
            <person name="Pelin A."/>
            <person name="Henrissat B."/>
            <person name="Reynolds N.K."/>
            <person name="Benny G.L."/>
            <person name="Smith M.E."/>
            <person name="James T.Y."/>
            <person name="Grigoriev I.V."/>
        </authorList>
    </citation>
    <scope>NUCLEOTIDE SEQUENCE [LARGE SCALE GENOMIC DNA]</scope>
</reference>
<organism evidence="4 5">
    <name type="scientific">Piptocephalis cylindrospora</name>
    <dbReference type="NCBI Taxonomy" id="1907219"/>
    <lineage>
        <taxon>Eukaryota</taxon>
        <taxon>Fungi</taxon>
        <taxon>Fungi incertae sedis</taxon>
        <taxon>Zoopagomycota</taxon>
        <taxon>Zoopagomycotina</taxon>
        <taxon>Zoopagomycetes</taxon>
        <taxon>Zoopagales</taxon>
        <taxon>Piptocephalidaceae</taxon>
        <taxon>Piptocephalis</taxon>
    </lineage>
</organism>
<accession>A0A4P9Y9X1</accession>
<dbReference type="GO" id="GO:0004414">
    <property type="term" value="F:homoserine O-acetyltransferase activity"/>
    <property type="evidence" value="ECO:0007669"/>
    <property type="project" value="TreeGrafter"/>
</dbReference>
<comment type="similarity">
    <text evidence="1">Belongs to the AB hydrolase superfamily. MetX family.</text>
</comment>
<dbReference type="GO" id="GO:0009086">
    <property type="term" value="P:methionine biosynthetic process"/>
    <property type="evidence" value="ECO:0007669"/>
    <property type="project" value="TreeGrafter"/>
</dbReference>
<dbReference type="SUPFAM" id="SSF53474">
    <property type="entry name" value="alpha/beta-Hydrolases"/>
    <property type="match status" value="1"/>
</dbReference>
<evidence type="ECO:0000256" key="2">
    <source>
        <dbReference type="ARBA" id="ARBA00022679"/>
    </source>
</evidence>
<keyword evidence="5" id="KW-1185">Reference proteome</keyword>
<dbReference type="AlphaFoldDB" id="A0A4P9Y9X1"/>
<dbReference type="GO" id="GO:0016787">
    <property type="term" value="F:hydrolase activity"/>
    <property type="evidence" value="ECO:0007669"/>
    <property type="project" value="UniProtKB-KW"/>
</dbReference>
<sequence length="229" mass="24877">MSCSIPEGLYMSDAHLSKVLPPSRTEVVSSIQETIHFEEHVLESGDVVSPCPVTYSAWGKLNEARDNAILVCHAFSGSSEVSQWWGSILGEGRALDTSKYWIICINALGSPYGSASPLTASASKGGRAYGPDFPLSSIRDDVGVQRRLLDHLRIPELYAVIGGSMGGMVALEWAVIYGSGYVRRLLPISTSGRISAWAIGWNEIQRRTIASDPLFLDGHYPEDKSCSNE</sequence>
<gene>
    <name evidence="4" type="ORF">BJ684DRAFT_18418</name>
</gene>
<dbReference type="EMBL" id="KZ987746">
    <property type="protein sequence ID" value="RKP15251.1"/>
    <property type="molecule type" value="Genomic_DNA"/>
</dbReference>
<dbReference type="Gene3D" id="3.40.50.1820">
    <property type="entry name" value="alpha/beta hydrolase"/>
    <property type="match status" value="1"/>
</dbReference>
<dbReference type="GO" id="GO:0009092">
    <property type="term" value="P:homoserine metabolic process"/>
    <property type="evidence" value="ECO:0007669"/>
    <property type="project" value="TreeGrafter"/>
</dbReference>
<name>A0A4P9Y9X1_9FUNG</name>
<keyword evidence="2" id="KW-0808">Transferase</keyword>
<proteinExistence type="inferred from homology"/>
<evidence type="ECO:0000313" key="5">
    <source>
        <dbReference type="Proteomes" id="UP000267251"/>
    </source>
</evidence>
<dbReference type="PIRSF" id="PIRSF000443">
    <property type="entry name" value="Homoser_Ac_trans"/>
    <property type="match status" value="1"/>
</dbReference>
<keyword evidence="4" id="KW-0378">Hydrolase</keyword>
<dbReference type="OrthoDB" id="191364at2759"/>
<dbReference type="Proteomes" id="UP000267251">
    <property type="component" value="Unassembled WGS sequence"/>
</dbReference>
<dbReference type="Pfam" id="PF00561">
    <property type="entry name" value="Abhydrolase_1"/>
    <property type="match status" value="1"/>
</dbReference>
<dbReference type="PANTHER" id="PTHR32268">
    <property type="entry name" value="HOMOSERINE O-ACETYLTRANSFERASE"/>
    <property type="match status" value="1"/>
</dbReference>
<dbReference type="InterPro" id="IPR008220">
    <property type="entry name" value="HAT_MetX-like"/>
</dbReference>
<protein>
    <submittedName>
        <fullName evidence="4">Alpha/Beta hydrolase protein</fullName>
    </submittedName>
</protein>
<feature type="domain" description="AB hydrolase-1" evidence="3">
    <location>
        <begin position="67"/>
        <end position="220"/>
    </location>
</feature>
<evidence type="ECO:0000256" key="1">
    <source>
        <dbReference type="ARBA" id="ARBA00006886"/>
    </source>
</evidence>